<feature type="non-terminal residue" evidence="1">
    <location>
        <position position="1"/>
    </location>
</feature>
<evidence type="ECO:0000313" key="1">
    <source>
        <dbReference type="EMBL" id="SVE48548.1"/>
    </source>
</evidence>
<proteinExistence type="predicted"/>
<accession>A0A383DXI4</accession>
<name>A0A383DXI4_9ZZZZ</name>
<protein>
    <submittedName>
        <fullName evidence="1">Uncharacterized protein</fullName>
    </submittedName>
</protein>
<gene>
    <name evidence="1" type="ORF">METZ01_LOCUS501402</name>
</gene>
<dbReference type="AlphaFoldDB" id="A0A383DXI4"/>
<reference evidence="1" key="1">
    <citation type="submission" date="2018-05" db="EMBL/GenBank/DDBJ databases">
        <authorList>
            <person name="Lanie J.A."/>
            <person name="Ng W.-L."/>
            <person name="Kazmierczak K.M."/>
            <person name="Andrzejewski T.M."/>
            <person name="Davidsen T.M."/>
            <person name="Wayne K.J."/>
            <person name="Tettelin H."/>
            <person name="Glass J.I."/>
            <person name="Rusch D."/>
            <person name="Podicherti R."/>
            <person name="Tsui H.-C.T."/>
            <person name="Winkler M.E."/>
        </authorList>
    </citation>
    <scope>NUCLEOTIDE SEQUENCE</scope>
</reference>
<dbReference type="EMBL" id="UINC01220570">
    <property type="protein sequence ID" value="SVE48548.1"/>
    <property type="molecule type" value="Genomic_DNA"/>
</dbReference>
<organism evidence="1">
    <name type="scientific">marine metagenome</name>
    <dbReference type="NCBI Taxonomy" id="408172"/>
    <lineage>
        <taxon>unclassified sequences</taxon>
        <taxon>metagenomes</taxon>
        <taxon>ecological metagenomes</taxon>
    </lineage>
</organism>
<sequence length="99" mass="10745">VNRDTLLHFLRENQGSEVTLKEAGGALCLTGRLTDFSELDLCGRMLVESELSMEAQGLKATLTLHDELLGVQVSGEGNAGPAGFMIVREVPYQRLEIKG</sequence>